<dbReference type="PaxDb" id="44689-DDB0189985"/>
<keyword evidence="2" id="KW-1185">Reference proteome</keyword>
<name>Q55EW5_DICDI</name>
<dbReference type="AlphaFoldDB" id="Q55EW5"/>
<organism evidence="1 2">
    <name type="scientific">Dictyostelium discoideum</name>
    <name type="common">Social amoeba</name>
    <dbReference type="NCBI Taxonomy" id="44689"/>
    <lineage>
        <taxon>Eukaryota</taxon>
        <taxon>Amoebozoa</taxon>
        <taxon>Evosea</taxon>
        <taxon>Eumycetozoa</taxon>
        <taxon>Dictyostelia</taxon>
        <taxon>Dictyosteliales</taxon>
        <taxon>Dictyosteliaceae</taxon>
        <taxon>Dictyostelium</taxon>
    </lineage>
</organism>
<evidence type="ECO:0000313" key="2">
    <source>
        <dbReference type="Proteomes" id="UP000002195"/>
    </source>
</evidence>
<dbReference type="GeneID" id="8616592"/>
<dbReference type="RefSeq" id="XP_646905.1">
    <property type="nucleotide sequence ID" value="XM_641813.1"/>
</dbReference>
<dbReference type="eggNOG" id="ENOG502RIMN">
    <property type="taxonomic scope" value="Eukaryota"/>
</dbReference>
<reference evidence="1 2" key="1">
    <citation type="journal article" date="2005" name="Nature">
        <title>The genome of the social amoeba Dictyostelium discoideum.</title>
        <authorList>
            <consortium name="The Dictyostelium discoideum Sequencing Consortium"/>
            <person name="Eichinger L."/>
            <person name="Pachebat J.A."/>
            <person name="Glockner G."/>
            <person name="Rajandream M.A."/>
            <person name="Sucgang R."/>
            <person name="Berriman M."/>
            <person name="Song J."/>
            <person name="Olsen R."/>
            <person name="Szafranski K."/>
            <person name="Xu Q."/>
            <person name="Tunggal B."/>
            <person name="Kummerfeld S."/>
            <person name="Madera M."/>
            <person name="Konfortov B.A."/>
            <person name="Rivero F."/>
            <person name="Bankier A.T."/>
            <person name="Lehmann R."/>
            <person name="Hamlin N."/>
            <person name="Davies R."/>
            <person name="Gaudet P."/>
            <person name="Fey P."/>
            <person name="Pilcher K."/>
            <person name="Chen G."/>
            <person name="Saunders D."/>
            <person name="Sodergren E."/>
            <person name="Davis P."/>
            <person name="Kerhornou A."/>
            <person name="Nie X."/>
            <person name="Hall N."/>
            <person name="Anjard C."/>
            <person name="Hemphill L."/>
            <person name="Bason N."/>
            <person name="Farbrother P."/>
            <person name="Desany B."/>
            <person name="Just E."/>
            <person name="Morio T."/>
            <person name="Rost R."/>
            <person name="Churcher C."/>
            <person name="Cooper J."/>
            <person name="Haydock S."/>
            <person name="van Driessche N."/>
            <person name="Cronin A."/>
            <person name="Goodhead I."/>
            <person name="Muzny D."/>
            <person name="Mourier T."/>
            <person name="Pain A."/>
            <person name="Lu M."/>
            <person name="Harper D."/>
            <person name="Lindsay R."/>
            <person name="Hauser H."/>
            <person name="James K."/>
            <person name="Quiles M."/>
            <person name="Madan Babu M."/>
            <person name="Saito T."/>
            <person name="Buchrieser C."/>
            <person name="Wardroper A."/>
            <person name="Felder M."/>
            <person name="Thangavelu M."/>
            <person name="Johnson D."/>
            <person name="Knights A."/>
            <person name="Loulseged H."/>
            <person name="Mungall K."/>
            <person name="Oliver K."/>
            <person name="Price C."/>
            <person name="Quail M.A."/>
            <person name="Urushihara H."/>
            <person name="Hernandez J."/>
            <person name="Rabbinowitsch E."/>
            <person name="Steffen D."/>
            <person name="Sanders M."/>
            <person name="Ma J."/>
            <person name="Kohara Y."/>
            <person name="Sharp S."/>
            <person name="Simmonds M."/>
            <person name="Spiegler S."/>
            <person name="Tivey A."/>
            <person name="Sugano S."/>
            <person name="White B."/>
            <person name="Walker D."/>
            <person name="Woodward J."/>
            <person name="Winckler T."/>
            <person name="Tanaka Y."/>
            <person name="Shaulsky G."/>
            <person name="Schleicher M."/>
            <person name="Weinstock G."/>
            <person name="Rosenthal A."/>
            <person name="Cox E.C."/>
            <person name="Chisholm R.L."/>
            <person name="Gibbs R."/>
            <person name="Loomis W.F."/>
            <person name="Platzer M."/>
            <person name="Kay R.R."/>
            <person name="Williams J."/>
            <person name="Dear P.H."/>
            <person name="Noegel A.A."/>
            <person name="Barrell B."/>
            <person name="Kuspa A."/>
        </authorList>
    </citation>
    <scope>NUCLEOTIDE SEQUENCE [LARGE SCALE GENOMIC DNA]</scope>
    <source>
        <strain evidence="1 2">AX4</strain>
    </source>
</reference>
<dbReference type="VEuPathDB" id="AmoebaDB:DDB_G0268728"/>
<accession>Q55EW5</accession>
<dbReference type="InParanoid" id="Q55EW5"/>
<dbReference type="HOGENOM" id="CLU_3176495_0_0_1"/>
<comment type="caution">
    <text evidence="1">The sequence shown here is derived from an EMBL/GenBank/DDBJ whole genome shotgun (WGS) entry which is preliminary data.</text>
</comment>
<dbReference type="EMBL" id="AAFI02000004">
    <property type="protein sequence ID" value="EAL72953.1"/>
    <property type="molecule type" value="Genomic_DNA"/>
</dbReference>
<sequence length="47" mass="5280">MCSITPCSYLDALSELGKKKDYEHGFDFSVELNEDGSLPDFPNTLDH</sequence>
<evidence type="ECO:0000313" key="1">
    <source>
        <dbReference type="EMBL" id="EAL72953.1"/>
    </source>
</evidence>
<proteinExistence type="predicted"/>
<dbReference type="Proteomes" id="UP000002195">
    <property type="component" value="Unassembled WGS sequence"/>
</dbReference>
<gene>
    <name evidence="1" type="ORF">DDB_G0268728</name>
</gene>
<dbReference type="KEGG" id="ddi:DDB_G0268728"/>
<protein>
    <submittedName>
        <fullName evidence="1">Uncharacterized protein</fullName>
    </submittedName>
</protein>